<organism evidence="2 3">
    <name type="scientific">Arcicella aquatica</name>
    <dbReference type="NCBI Taxonomy" id="217141"/>
    <lineage>
        <taxon>Bacteria</taxon>
        <taxon>Pseudomonadati</taxon>
        <taxon>Bacteroidota</taxon>
        <taxon>Cytophagia</taxon>
        <taxon>Cytophagales</taxon>
        <taxon>Flectobacillaceae</taxon>
        <taxon>Arcicella</taxon>
    </lineage>
</organism>
<feature type="domain" description="N-acetyltransferase" evidence="1">
    <location>
        <begin position="3"/>
        <end position="148"/>
    </location>
</feature>
<comment type="caution">
    <text evidence="2">The sequence shown here is derived from an EMBL/GenBank/DDBJ whole genome shotgun (WGS) entry which is preliminary data.</text>
</comment>
<reference evidence="2 3" key="1">
    <citation type="submission" date="2023-12" db="EMBL/GenBank/DDBJ databases">
        <title>Novel species of the genus Arcicella isolated from rivers.</title>
        <authorList>
            <person name="Lu H."/>
        </authorList>
    </citation>
    <scope>NUCLEOTIDE SEQUENCE [LARGE SCALE GENOMIC DNA]</scope>
    <source>
        <strain evidence="2 3">LMG 21963</strain>
    </source>
</reference>
<dbReference type="Pfam" id="PF00583">
    <property type="entry name" value="Acetyltransf_1"/>
    <property type="match status" value="1"/>
</dbReference>
<dbReference type="InterPro" id="IPR039143">
    <property type="entry name" value="GNPNAT1-like"/>
</dbReference>
<accession>A0ABU5QH21</accession>
<dbReference type="Gene3D" id="3.40.630.30">
    <property type="match status" value="1"/>
</dbReference>
<dbReference type="PROSITE" id="PS51186">
    <property type="entry name" value="GNAT"/>
    <property type="match status" value="1"/>
</dbReference>
<evidence type="ECO:0000259" key="1">
    <source>
        <dbReference type="PROSITE" id="PS51186"/>
    </source>
</evidence>
<dbReference type="PANTHER" id="PTHR13355:SF22">
    <property type="entry name" value="SLL0786 PROTEIN"/>
    <property type="match status" value="1"/>
</dbReference>
<dbReference type="PANTHER" id="PTHR13355">
    <property type="entry name" value="GLUCOSAMINE 6-PHOSPHATE N-ACETYLTRANSFERASE"/>
    <property type="match status" value="1"/>
</dbReference>
<dbReference type="InterPro" id="IPR016181">
    <property type="entry name" value="Acyl_CoA_acyltransferase"/>
</dbReference>
<dbReference type="SUPFAM" id="SSF55729">
    <property type="entry name" value="Acyl-CoA N-acyltransferases (Nat)"/>
    <property type="match status" value="1"/>
</dbReference>
<proteinExistence type="predicted"/>
<dbReference type="CDD" id="cd04301">
    <property type="entry name" value="NAT_SF"/>
    <property type="match status" value="1"/>
</dbReference>
<sequence>MLIAKIPSTPAEWEKYYDLRFVVLREPWHQKKGSEVLTDENEADHVMAIDSDDSETDELLGVARLQMNSATQGQVRCVAVSKNAQGKGVGKFLMKYLEDLGKSKGLEEIILDARINALDFYKAIGYEIYADSYLLFGEIQHWKMKKQL</sequence>
<keyword evidence="3" id="KW-1185">Reference proteome</keyword>
<dbReference type="InterPro" id="IPR000182">
    <property type="entry name" value="GNAT_dom"/>
</dbReference>
<dbReference type="Proteomes" id="UP001304671">
    <property type="component" value="Unassembled WGS sequence"/>
</dbReference>
<dbReference type="EMBL" id="JAYFUL010000001">
    <property type="protein sequence ID" value="MEA5256346.1"/>
    <property type="molecule type" value="Genomic_DNA"/>
</dbReference>
<name>A0ABU5QH21_9BACT</name>
<dbReference type="RefSeq" id="WP_323246149.1">
    <property type="nucleotide sequence ID" value="NZ_JAYFUL010000001.1"/>
</dbReference>
<gene>
    <name evidence="2" type="ORF">VB264_01035</name>
</gene>
<evidence type="ECO:0000313" key="2">
    <source>
        <dbReference type="EMBL" id="MEA5256346.1"/>
    </source>
</evidence>
<evidence type="ECO:0000313" key="3">
    <source>
        <dbReference type="Proteomes" id="UP001304671"/>
    </source>
</evidence>
<protein>
    <submittedName>
        <fullName evidence="2">GNAT family N-acetyltransferase</fullName>
    </submittedName>
</protein>